<dbReference type="EMBL" id="AWSV01000155">
    <property type="protein sequence ID" value="ERI81657.1"/>
    <property type="molecule type" value="Genomic_DNA"/>
</dbReference>
<dbReference type="InterPro" id="IPR019734">
    <property type="entry name" value="TPR_rpt"/>
</dbReference>
<reference evidence="8 9" key="1">
    <citation type="submission" date="2013-08" db="EMBL/GenBank/DDBJ databases">
        <authorList>
            <person name="Weinstock G."/>
            <person name="Sodergren E."/>
            <person name="Wylie T."/>
            <person name="Fulton L."/>
            <person name="Fulton R."/>
            <person name="Fronick C."/>
            <person name="O'Laughlin M."/>
            <person name="Godfrey J."/>
            <person name="Miner T."/>
            <person name="Herter B."/>
            <person name="Appelbaum E."/>
            <person name="Cordes M."/>
            <person name="Lek S."/>
            <person name="Wollam A."/>
            <person name="Pepin K.H."/>
            <person name="Palsikar V.B."/>
            <person name="Mitreva M."/>
            <person name="Wilson R.K."/>
        </authorList>
    </citation>
    <scope>NUCLEOTIDE SEQUENCE [LARGE SCALE GENOMIC DNA]</scope>
    <source>
        <strain evidence="8 9">F0041</strain>
    </source>
</reference>
<keyword evidence="7" id="KW-1133">Transmembrane helix</keyword>
<dbReference type="PANTHER" id="PTHR46630:SF1">
    <property type="entry name" value="TETRATRICOPEPTIDE REPEAT PROTEIN 29"/>
    <property type="match status" value="1"/>
</dbReference>
<dbReference type="PATRIC" id="fig|1321819.3.peg.2814"/>
<evidence type="ECO:0000256" key="3">
    <source>
        <dbReference type="ARBA" id="ARBA00022737"/>
    </source>
</evidence>
<keyword evidence="7" id="KW-0472">Membrane</keyword>
<organism evidence="8 9">
    <name type="scientific">Bacteroides pyogenes F0041</name>
    <dbReference type="NCBI Taxonomy" id="1321819"/>
    <lineage>
        <taxon>Bacteria</taxon>
        <taxon>Pseudomonadati</taxon>
        <taxon>Bacteroidota</taxon>
        <taxon>Bacteroidia</taxon>
        <taxon>Bacteroidales</taxon>
        <taxon>Bacteroidaceae</taxon>
        <taxon>Bacteroides</taxon>
    </lineage>
</organism>
<dbReference type="PROSITE" id="PS50005">
    <property type="entry name" value="TPR"/>
    <property type="match status" value="1"/>
</dbReference>
<evidence type="ECO:0000256" key="5">
    <source>
        <dbReference type="ARBA" id="ARBA00038253"/>
    </source>
</evidence>
<keyword evidence="2" id="KW-0963">Cytoplasm</keyword>
<dbReference type="AlphaFoldDB" id="U2DJH7"/>
<sequence>MQIRYLHNTIWFAMKKQLYLFFMILLLCSGLKAGNPEKARVWMEQAQKSLFTNPKQASYYATQVIDLFPKNSSDKLRIEAMVMYSQAEQLLGNFDLSIKNLYDAQTFVNPADKRLNARLCALMGRVYSKLGDHNKAIELNDRATSIYKSLADSLAIAQCYNERGVTHYLLNEFQVAERFFRQALLINRTQRNLKGVAANLNNLCLYEGDTQEKLSLIREAIVINKHLESQWSLGENYNNMGKQHFFAKQYPQALDALKQAYRYATGIGARELICDNYEYSSWVYVSIGDYERAYQCLEKMSMLSKELQSNNKLRNIEQEISYKKYQDQKHATEMKERGYEIELLKRNVWLLGSVLVLGVIAGVFLYKWYKRRKDLQLVEARYRLEQSEHELSVLKVHQQELKLQNVQNALDSSRQELTSFAVFLQSRNELLNKIREMIKEGYKMDEQSLVPHLKKINAFICQYQSGDKTNTALLLNIDEKSKEFADRLMKRHPDLTQGEKYLATLLRVNLSTKEIAMITGSNPKSVNMNRYRLRKSLGLSTEEDLTAYLQGV</sequence>
<dbReference type="GO" id="GO:0005737">
    <property type="term" value="C:cytoplasm"/>
    <property type="evidence" value="ECO:0007669"/>
    <property type="project" value="UniProtKB-SubCell"/>
</dbReference>
<dbReference type="SUPFAM" id="SSF48452">
    <property type="entry name" value="TPR-like"/>
    <property type="match status" value="2"/>
</dbReference>
<dbReference type="GO" id="GO:0003677">
    <property type="term" value="F:DNA binding"/>
    <property type="evidence" value="ECO:0007669"/>
    <property type="project" value="InterPro"/>
</dbReference>
<dbReference type="PANTHER" id="PTHR46630">
    <property type="entry name" value="TETRATRICOPEPTIDE REPEAT PROTEIN 29"/>
    <property type="match status" value="1"/>
</dbReference>
<keyword evidence="3" id="KW-0677">Repeat</keyword>
<dbReference type="InterPro" id="IPR011990">
    <property type="entry name" value="TPR-like_helical_dom_sf"/>
</dbReference>
<dbReference type="InterPro" id="IPR016032">
    <property type="entry name" value="Sig_transdc_resp-reg_C-effctor"/>
</dbReference>
<proteinExistence type="inferred from homology"/>
<comment type="subcellular location">
    <subcellularLocation>
        <location evidence="1">Cytoplasm</location>
    </subcellularLocation>
</comment>
<dbReference type="Proteomes" id="UP000016496">
    <property type="component" value="Unassembled WGS sequence"/>
</dbReference>
<protein>
    <submittedName>
        <fullName evidence="8">Tetratricopeptide repeat protein</fullName>
    </submittedName>
</protein>
<comment type="caution">
    <text evidence="8">The sequence shown here is derived from an EMBL/GenBank/DDBJ whole genome shotgun (WGS) entry which is preliminary data.</text>
</comment>
<gene>
    <name evidence="8" type="ORF">HMPREF1981_03046</name>
</gene>
<evidence type="ECO:0000256" key="1">
    <source>
        <dbReference type="ARBA" id="ARBA00004496"/>
    </source>
</evidence>
<evidence type="ECO:0000256" key="6">
    <source>
        <dbReference type="PROSITE-ProRule" id="PRU00339"/>
    </source>
</evidence>
<dbReference type="GO" id="GO:0006355">
    <property type="term" value="P:regulation of DNA-templated transcription"/>
    <property type="evidence" value="ECO:0007669"/>
    <property type="project" value="InterPro"/>
</dbReference>
<feature type="repeat" description="TPR" evidence="6">
    <location>
        <begin position="157"/>
        <end position="190"/>
    </location>
</feature>
<keyword evidence="7" id="KW-0812">Transmembrane</keyword>
<dbReference type="InterPro" id="IPR051476">
    <property type="entry name" value="Bac_ResReg_Asp_Phosphatase"/>
</dbReference>
<evidence type="ECO:0000256" key="2">
    <source>
        <dbReference type="ARBA" id="ARBA00022490"/>
    </source>
</evidence>
<feature type="transmembrane region" description="Helical" evidence="7">
    <location>
        <begin position="348"/>
        <end position="366"/>
    </location>
</feature>
<dbReference type="Gene3D" id="1.25.40.10">
    <property type="entry name" value="Tetratricopeptide repeat domain"/>
    <property type="match status" value="2"/>
</dbReference>
<accession>U2DJH7</accession>
<dbReference type="HOGENOM" id="CLU_037008_0_0_10"/>
<evidence type="ECO:0000256" key="4">
    <source>
        <dbReference type="ARBA" id="ARBA00022803"/>
    </source>
</evidence>
<name>U2DJH7_9BACE</name>
<dbReference type="SMART" id="SM00028">
    <property type="entry name" value="TPR"/>
    <property type="match status" value="3"/>
</dbReference>
<evidence type="ECO:0000313" key="9">
    <source>
        <dbReference type="Proteomes" id="UP000016496"/>
    </source>
</evidence>
<keyword evidence="4 6" id="KW-0802">TPR repeat</keyword>
<evidence type="ECO:0000313" key="8">
    <source>
        <dbReference type="EMBL" id="ERI81657.1"/>
    </source>
</evidence>
<evidence type="ECO:0000256" key="7">
    <source>
        <dbReference type="SAM" id="Phobius"/>
    </source>
</evidence>
<dbReference type="SUPFAM" id="SSF46894">
    <property type="entry name" value="C-terminal effector domain of the bipartite response regulators"/>
    <property type="match status" value="1"/>
</dbReference>
<dbReference type="Pfam" id="PF13424">
    <property type="entry name" value="TPR_12"/>
    <property type="match status" value="1"/>
</dbReference>
<comment type="similarity">
    <text evidence="5">Belongs to the Rap family.</text>
</comment>